<evidence type="ECO:0000313" key="1">
    <source>
        <dbReference type="EMBL" id="MBG3877227.1"/>
    </source>
</evidence>
<protein>
    <submittedName>
        <fullName evidence="1">Signal protein PDZ</fullName>
    </submittedName>
</protein>
<gene>
    <name evidence="1" type="ORF">FVW20_09415</name>
</gene>
<evidence type="ECO:0000313" key="2">
    <source>
        <dbReference type="Proteomes" id="UP001194469"/>
    </source>
</evidence>
<sequence length="43" mass="4353">SRRAVLQGEVAAARADAQARAARLATAVAEIDGRLAAGQPLIP</sequence>
<name>A0ABS0J4Y0_9BACT</name>
<dbReference type="Proteomes" id="UP001194469">
    <property type="component" value="Unassembled WGS sequence"/>
</dbReference>
<accession>A0ABS0J4Y0</accession>
<feature type="non-terminal residue" evidence="1">
    <location>
        <position position="1"/>
    </location>
</feature>
<dbReference type="EMBL" id="VRYY01000243">
    <property type="protein sequence ID" value="MBG3877227.1"/>
    <property type="molecule type" value="Genomic_DNA"/>
</dbReference>
<comment type="caution">
    <text evidence="1">The sequence shown here is derived from an EMBL/GenBank/DDBJ whole genome shotgun (WGS) entry which is preliminary data.</text>
</comment>
<organism evidence="1 2">
    <name type="scientific">Nitratidesulfovibrio oxamicus</name>
    <dbReference type="NCBI Taxonomy" id="32016"/>
    <lineage>
        <taxon>Bacteria</taxon>
        <taxon>Pseudomonadati</taxon>
        <taxon>Thermodesulfobacteriota</taxon>
        <taxon>Desulfovibrionia</taxon>
        <taxon>Desulfovibrionales</taxon>
        <taxon>Desulfovibrionaceae</taxon>
        <taxon>Nitratidesulfovibrio</taxon>
    </lineage>
</organism>
<reference evidence="1 2" key="1">
    <citation type="submission" date="2019-08" db="EMBL/GenBank/DDBJ databases">
        <authorList>
            <person name="Luo N."/>
        </authorList>
    </citation>
    <scope>NUCLEOTIDE SEQUENCE [LARGE SCALE GENOMIC DNA]</scope>
    <source>
        <strain evidence="1 2">NCIMB 9442</strain>
    </source>
</reference>
<proteinExistence type="predicted"/>
<keyword evidence="2" id="KW-1185">Reference proteome</keyword>